<keyword evidence="5 7" id="KW-1133">Transmembrane helix</keyword>
<dbReference type="InterPro" id="IPR027469">
    <property type="entry name" value="Cation_efflux_TMD_sf"/>
</dbReference>
<proteinExistence type="inferred from homology"/>
<dbReference type="STRING" id="1313296.SAMN05661091_4528"/>
<organism evidence="10 11">
    <name type="scientific">Paenibacillus uliginis N3/975</name>
    <dbReference type="NCBI Taxonomy" id="1313296"/>
    <lineage>
        <taxon>Bacteria</taxon>
        <taxon>Bacillati</taxon>
        <taxon>Bacillota</taxon>
        <taxon>Bacilli</taxon>
        <taxon>Bacillales</taxon>
        <taxon>Paenibacillaceae</taxon>
        <taxon>Paenibacillus</taxon>
    </lineage>
</organism>
<evidence type="ECO:0000259" key="9">
    <source>
        <dbReference type="Pfam" id="PF16916"/>
    </source>
</evidence>
<evidence type="ECO:0000256" key="5">
    <source>
        <dbReference type="ARBA" id="ARBA00022989"/>
    </source>
</evidence>
<dbReference type="InterPro" id="IPR002524">
    <property type="entry name" value="Cation_efflux"/>
</dbReference>
<dbReference type="InterPro" id="IPR027470">
    <property type="entry name" value="Cation_efflux_CTD"/>
</dbReference>
<feature type="domain" description="Cation efflux protein transmembrane" evidence="8">
    <location>
        <begin position="14"/>
        <end position="210"/>
    </location>
</feature>
<evidence type="ECO:0000256" key="2">
    <source>
        <dbReference type="ARBA" id="ARBA00008114"/>
    </source>
</evidence>
<evidence type="ECO:0000256" key="3">
    <source>
        <dbReference type="ARBA" id="ARBA00022448"/>
    </source>
</evidence>
<feature type="domain" description="Cation efflux protein cytoplasmic" evidence="9">
    <location>
        <begin position="218"/>
        <end position="295"/>
    </location>
</feature>
<keyword evidence="4 7" id="KW-0812">Transmembrane</keyword>
<dbReference type="Proteomes" id="UP000192940">
    <property type="component" value="Chromosome I"/>
</dbReference>
<comment type="similarity">
    <text evidence="2">Belongs to the cation diffusion facilitator (CDF) transporter (TC 2.A.4) family.</text>
</comment>
<dbReference type="SUPFAM" id="SSF161111">
    <property type="entry name" value="Cation efflux protein transmembrane domain-like"/>
    <property type="match status" value="1"/>
</dbReference>
<dbReference type="InterPro" id="IPR036837">
    <property type="entry name" value="Cation_efflux_CTD_sf"/>
</dbReference>
<protein>
    <submittedName>
        <fullName evidence="10">Cation diffusion facilitator family transporter</fullName>
    </submittedName>
</protein>
<dbReference type="PANTHER" id="PTHR43840">
    <property type="entry name" value="MITOCHONDRIAL METAL TRANSPORTER 1-RELATED"/>
    <property type="match status" value="1"/>
</dbReference>
<keyword evidence="6 7" id="KW-0472">Membrane</keyword>
<feature type="transmembrane region" description="Helical" evidence="7">
    <location>
        <begin position="115"/>
        <end position="137"/>
    </location>
</feature>
<feature type="transmembrane region" description="Helical" evidence="7">
    <location>
        <begin position="182"/>
        <end position="199"/>
    </location>
</feature>
<feature type="transmembrane region" description="Helical" evidence="7">
    <location>
        <begin position="82"/>
        <end position="103"/>
    </location>
</feature>
<dbReference type="InterPro" id="IPR058533">
    <property type="entry name" value="Cation_efflux_TM"/>
</dbReference>
<evidence type="ECO:0000256" key="7">
    <source>
        <dbReference type="SAM" id="Phobius"/>
    </source>
</evidence>
<dbReference type="PANTHER" id="PTHR43840:SF15">
    <property type="entry name" value="MITOCHONDRIAL METAL TRANSPORTER 1-RELATED"/>
    <property type="match status" value="1"/>
</dbReference>
<dbReference type="GO" id="GO:0008324">
    <property type="term" value="F:monoatomic cation transmembrane transporter activity"/>
    <property type="evidence" value="ECO:0007669"/>
    <property type="project" value="InterPro"/>
</dbReference>
<keyword evidence="3" id="KW-0813">Transport</keyword>
<accession>A0A1X7HM14</accession>
<dbReference type="Pfam" id="PF16916">
    <property type="entry name" value="ZT_dimer"/>
    <property type="match status" value="1"/>
</dbReference>
<dbReference type="Pfam" id="PF01545">
    <property type="entry name" value="Cation_efflux"/>
    <property type="match status" value="1"/>
</dbReference>
<feature type="transmembrane region" description="Helical" evidence="7">
    <location>
        <begin position="157"/>
        <end position="176"/>
    </location>
</feature>
<sequence>MNNERLSHTDTAVWTGIISDFTVAIGKGAAGYFSGSRALMGDALHSAANAATLLADRIPWFRGRKLSKGNGMRSSGQQAEPFISILFSVIILMSGLQIAVSALKDLSSGTPEAPGRLALIAVLVSLAVNQAVFQYQYRQSKKNNDRRFEVHSENYRFGLYSSLTVLISVFLTMAGAYFEMQALLYMDSIAALIVSGLVLRKGYILIVRSVYGTLPEEPRHEKCADYLDTIQRVHGVITIEDLKVQEHGQVRQISLDVKVSVNPRITVWEAHEIADRIRKLLLHRFIHVTEANVSVVPYEPGYPYKSNYDLMDNDLPTLPQ</sequence>
<dbReference type="SUPFAM" id="SSF160240">
    <property type="entry name" value="Cation efflux protein cytoplasmic domain-like"/>
    <property type="match status" value="1"/>
</dbReference>
<keyword evidence="11" id="KW-1185">Reference proteome</keyword>
<dbReference type="GO" id="GO:0016020">
    <property type="term" value="C:membrane"/>
    <property type="evidence" value="ECO:0007669"/>
    <property type="project" value="UniProtKB-SubCell"/>
</dbReference>
<dbReference type="Gene3D" id="3.30.70.1350">
    <property type="entry name" value="Cation efflux protein, cytoplasmic domain"/>
    <property type="match status" value="1"/>
</dbReference>
<dbReference type="InterPro" id="IPR050291">
    <property type="entry name" value="CDF_Transporter"/>
</dbReference>
<comment type="subcellular location">
    <subcellularLocation>
        <location evidence="1">Membrane</location>
        <topology evidence="1">Multi-pass membrane protein</topology>
    </subcellularLocation>
</comment>
<evidence type="ECO:0000256" key="4">
    <source>
        <dbReference type="ARBA" id="ARBA00022692"/>
    </source>
</evidence>
<dbReference type="NCBIfam" id="TIGR01297">
    <property type="entry name" value="CDF"/>
    <property type="match status" value="1"/>
</dbReference>
<gene>
    <name evidence="10" type="ORF">SAMN05661091_4528</name>
</gene>
<reference evidence="10 11" key="1">
    <citation type="submission" date="2017-04" db="EMBL/GenBank/DDBJ databases">
        <authorList>
            <person name="Afonso C.L."/>
            <person name="Miller P.J."/>
            <person name="Scott M.A."/>
            <person name="Spackman E."/>
            <person name="Goraichik I."/>
            <person name="Dimitrov K.M."/>
            <person name="Suarez D.L."/>
            <person name="Swayne D.E."/>
        </authorList>
    </citation>
    <scope>NUCLEOTIDE SEQUENCE [LARGE SCALE GENOMIC DNA]</scope>
    <source>
        <strain evidence="10 11">N3/975</strain>
    </source>
</reference>
<dbReference type="EMBL" id="LT840184">
    <property type="protein sequence ID" value="SMF89104.1"/>
    <property type="molecule type" value="Genomic_DNA"/>
</dbReference>
<dbReference type="AlphaFoldDB" id="A0A1X7HM14"/>
<dbReference type="RefSeq" id="WP_208915269.1">
    <property type="nucleotide sequence ID" value="NZ_LT840184.1"/>
</dbReference>
<evidence type="ECO:0000313" key="11">
    <source>
        <dbReference type="Proteomes" id="UP000192940"/>
    </source>
</evidence>
<evidence type="ECO:0000259" key="8">
    <source>
        <dbReference type="Pfam" id="PF01545"/>
    </source>
</evidence>
<name>A0A1X7HM14_9BACL</name>
<evidence type="ECO:0000313" key="10">
    <source>
        <dbReference type="EMBL" id="SMF89104.1"/>
    </source>
</evidence>
<dbReference type="Gene3D" id="1.20.1510.10">
    <property type="entry name" value="Cation efflux protein transmembrane domain"/>
    <property type="match status" value="1"/>
</dbReference>
<evidence type="ECO:0000256" key="1">
    <source>
        <dbReference type="ARBA" id="ARBA00004141"/>
    </source>
</evidence>
<evidence type="ECO:0000256" key="6">
    <source>
        <dbReference type="ARBA" id="ARBA00023136"/>
    </source>
</evidence>